<reference evidence="4 5" key="1">
    <citation type="submission" date="2025-04" db="UniProtKB">
        <authorList>
            <consortium name="RefSeq"/>
        </authorList>
    </citation>
    <scope>IDENTIFICATION</scope>
</reference>
<evidence type="ECO:0000313" key="4">
    <source>
        <dbReference type="RefSeq" id="XP_015594690.1"/>
    </source>
</evidence>
<dbReference type="AlphaFoldDB" id="A0AAJ7BUJ7"/>
<feature type="chain" id="PRO_5044708618" evidence="2">
    <location>
        <begin position="28"/>
        <end position="500"/>
    </location>
</feature>
<evidence type="ECO:0000313" key="3">
    <source>
        <dbReference type="Proteomes" id="UP000694920"/>
    </source>
</evidence>
<protein>
    <submittedName>
        <fullName evidence="4 5">Uncharacterized protein LOC107267450 isoform X1</fullName>
    </submittedName>
</protein>
<keyword evidence="1" id="KW-0472">Membrane</keyword>
<dbReference type="GeneID" id="107267450"/>
<dbReference type="RefSeq" id="XP_015594690.1">
    <property type="nucleotide sequence ID" value="XM_015739204.2"/>
</dbReference>
<evidence type="ECO:0000256" key="1">
    <source>
        <dbReference type="SAM" id="Phobius"/>
    </source>
</evidence>
<name>A0AAJ7BUJ7_CEPCN</name>
<gene>
    <name evidence="4 5" type="primary">LOC107267450</name>
</gene>
<keyword evidence="3" id="KW-1185">Reference proteome</keyword>
<evidence type="ECO:0000313" key="5">
    <source>
        <dbReference type="RefSeq" id="XP_015594700.1"/>
    </source>
</evidence>
<accession>A0AAJ7BUJ7</accession>
<dbReference type="Proteomes" id="UP000694920">
    <property type="component" value="Unplaced"/>
</dbReference>
<feature type="signal peptide" evidence="2">
    <location>
        <begin position="1"/>
        <end position="27"/>
    </location>
</feature>
<dbReference type="RefSeq" id="XP_015594700.1">
    <property type="nucleotide sequence ID" value="XM_015739214.2"/>
</dbReference>
<keyword evidence="1" id="KW-0812">Transmembrane</keyword>
<dbReference type="KEGG" id="ccin:107267450"/>
<organism evidence="3 4">
    <name type="scientific">Cephus cinctus</name>
    <name type="common">Wheat stem sawfly</name>
    <dbReference type="NCBI Taxonomy" id="211228"/>
    <lineage>
        <taxon>Eukaryota</taxon>
        <taxon>Metazoa</taxon>
        <taxon>Ecdysozoa</taxon>
        <taxon>Arthropoda</taxon>
        <taxon>Hexapoda</taxon>
        <taxon>Insecta</taxon>
        <taxon>Pterygota</taxon>
        <taxon>Neoptera</taxon>
        <taxon>Endopterygota</taxon>
        <taxon>Hymenoptera</taxon>
        <taxon>Cephoidea</taxon>
        <taxon>Cephidae</taxon>
        <taxon>Cephus</taxon>
    </lineage>
</organism>
<keyword evidence="2" id="KW-0732">Signal</keyword>
<keyword evidence="1" id="KW-1133">Transmembrane helix</keyword>
<proteinExistence type="predicted"/>
<sequence>MYDKSRQILTMKRVTLFIILSLAAVDAQLNFDGNPLTDDNVYTAEESHFSERSARKNSLSNNENEENVDSYLAAAKSSQAEHPQKIYPVDVKESLEDTTKDTFVVNQRQSQPNINQSDYYQNIEISVTPAPENKIIFVTPRSELAQSRLLQSMMPQSKLISYRQQTQESPMTVSDVALNSFLNSKTLQESQQALEYFLKSRQLASQVVQPRVSEIVLPQQLDQQQQAIQQNYNIGQQLANPLDLQGFSNPTQSISLSELTSKDIQGPYNLSPLNPHPPVIHARNDFYRPTRYPGYRRPVRRYNVKPFHGQSRIGPGPFYKGVGPPGRFPSKPIEVIYTKPPGFGHKSPYFSNPPVPYEDASAWFPDADHPPPDKNIYWSQLYAQSYDPHYYNYIAKTGKIKPHLYGKFDKHDDGLWAELYKNFKRHGLKNIMTPTFLLGMTIPAITLMLSALVQKRSLGRSSDSDLVAEEQIKEYLERVQKAIKCYDRDSTDSQDEDTEC</sequence>
<feature type="transmembrane region" description="Helical" evidence="1">
    <location>
        <begin position="431"/>
        <end position="453"/>
    </location>
</feature>
<evidence type="ECO:0000256" key="2">
    <source>
        <dbReference type="SAM" id="SignalP"/>
    </source>
</evidence>